<proteinExistence type="predicted"/>
<protein>
    <submittedName>
        <fullName evidence="2">Uncharacterized protein</fullName>
    </submittedName>
</protein>
<feature type="region of interest" description="Disordered" evidence="1">
    <location>
        <begin position="131"/>
        <end position="151"/>
    </location>
</feature>
<feature type="compositionally biased region" description="Basic and acidic residues" evidence="1">
    <location>
        <begin position="201"/>
        <end position="217"/>
    </location>
</feature>
<dbReference type="Proteomes" id="UP000198310">
    <property type="component" value="Unassembled WGS sequence"/>
</dbReference>
<feature type="region of interest" description="Disordered" evidence="1">
    <location>
        <begin position="194"/>
        <end position="258"/>
    </location>
</feature>
<sequence length="487" mass="54852">MYIKIINPATNGKNAYSNRGSARQATNYLEGEAKKQGEQATFFNSERADLSGDDAVQLIDSNRKGLRRDDAKFYSLVISPSAQELEHIGHDPQKLRDYTARVMQEYAANFVTKSGQPLGEKDLVWIATQHDERKHRGHDGAPSGQKKEGPQTHIHIMVSARDREQKITLNPLGSAARFNRVDFMAKGNAAFTEQFGPLRQATREGKSKENDTAERPKSGRRQTQTAEEIAESIRRRAAQREGRTPPKYAAGAEQKSTRITDAARDKQLFNQVNKVNKQLPADRQLEHNKVLEAARRVDYSKQFYGRLGQLGKEAGKQKYHDYPYEFLRTGKDAKTVANTIADNNKKDKRLFDQVDRINTKLPEGKKLVHNLVLEIARDQEYSKAFYGRLGRIGREAQGPKAVREPYEFLRTGRVQRPENGLNPTLPSSPAPAKKQPMPPKFTRPSARLARTYQPSVTQTAAGIGQDLGRVLGTQGYTQDIRGDEERD</sequence>
<reference evidence="3" key="1">
    <citation type="submission" date="2017-06" db="EMBL/GenBank/DDBJ databases">
        <authorList>
            <person name="Varghese N."/>
            <person name="Submissions S."/>
        </authorList>
    </citation>
    <scope>NUCLEOTIDE SEQUENCE [LARGE SCALE GENOMIC DNA]</scope>
    <source>
        <strain evidence="3">DSM 28041</strain>
    </source>
</reference>
<dbReference type="EMBL" id="FZNS01000010">
    <property type="protein sequence ID" value="SNR89586.1"/>
    <property type="molecule type" value="Genomic_DNA"/>
</dbReference>
<name>A0A239A1M7_9BACT</name>
<evidence type="ECO:0000313" key="3">
    <source>
        <dbReference type="Proteomes" id="UP000198310"/>
    </source>
</evidence>
<organism evidence="2 3">
    <name type="scientific">Hymenobacter mucosus</name>
    <dbReference type="NCBI Taxonomy" id="1411120"/>
    <lineage>
        <taxon>Bacteria</taxon>
        <taxon>Pseudomonadati</taxon>
        <taxon>Bacteroidota</taxon>
        <taxon>Cytophagia</taxon>
        <taxon>Cytophagales</taxon>
        <taxon>Hymenobacteraceae</taxon>
        <taxon>Hymenobacter</taxon>
    </lineage>
</organism>
<dbReference type="AlphaFoldDB" id="A0A239A1M7"/>
<feature type="compositionally biased region" description="Basic and acidic residues" evidence="1">
    <location>
        <begin position="231"/>
        <end position="244"/>
    </location>
</feature>
<feature type="region of interest" description="Disordered" evidence="1">
    <location>
        <begin position="412"/>
        <end position="487"/>
    </location>
</feature>
<evidence type="ECO:0000313" key="2">
    <source>
        <dbReference type="EMBL" id="SNR89586.1"/>
    </source>
</evidence>
<accession>A0A239A1M7</accession>
<evidence type="ECO:0000256" key="1">
    <source>
        <dbReference type="SAM" id="MobiDB-lite"/>
    </source>
</evidence>
<dbReference type="Pfam" id="PF18976">
    <property type="entry name" value="DUF5712"/>
    <property type="match status" value="1"/>
</dbReference>
<dbReference type="InterPro" id="IPR043766">
    <property type="entry name" value="BfmA-like"/>
</dbReference>
<gene>
    <name evidence="2" type="ORF">SAMN06269173_110138</name>
</gene>
<keyword evidence="3" id="KW-1185">Reference proteome</keyword>
<dbReference type="RefSeq" id="WP_179225569.1">
    <property type="nucleotide sequence ID" value="NZ_FZNS01000010.1"/>
</dbReference>